<comment type="caution">
    <text evidence="2">The sequence shown here is derived from an EMBL/GenBank/DDBJ whole genome shotgun (WGS) entry which is preliminary data.</text>
</comment>
<evidence type="ECO:0000259" key="1">
    <source>
        <dbReference type="Pfam" id="PF09851"/>
    </source>
</evidence>
<organism evidence="2 3">
    <name type="scientific">Streptomyces antimicrobicus</name>
    <dbReference type="NCBI Taxonomy" id="2883108"/>
    <lineage>
        <taxon>Bacteria</taxon>
        <taxon>Bacillati</taxon>
        <taxon>Actinomycetota</taxon>
        <taxon>Actinomycetes</taxon>
        <taxon>Kitasatosporales</taxon>
        <taxon>Streptomycetaceae</taxon>
        <taxon>Streptomyces</taxon>
    </lineage>
</organism>
<dbReference type="Pfam" id="PF09851">
    <property type="entry name" value="SHOCT"/>
    <property type="match status" value="1"/>
</dbReference>
<sequence length="79" mass="8589">MSLTTLVVWALIVAAAVLVARAYRRDSGDGRTAPASGAERDKGVEGLLAERFARGEIDDEEYKRRLAVLRSHAPKPTLP</sequence>
<name>A0ABS8B8H7_9ACTN</name>
<dbReference type="Proteomes" id="UP001199054">
    <property type="component" value="Unassembled WGS sequence"/>
</dbReference>
<protein>
    <submittedName>
        <fullName evidence="2">SHOCT domain-containing protein</fullName>
    </submittedName>
</protein>
<dbReference type="EMBL" id="JAJAUY010000055">
    <property type="protein sequence ID" value="MCB5180871.1"/>
    <property type="molecule type" value="Genomic_DNA"/>
</dbReference>
<gene>
    <name evidence="2" type="ORF">LG632_15950</name>
</gene>
<dbReference type="InterPro" id="IPR018649">
    <property type="entry name" value="SHOCT"/>
</dbReference>
<evidence type="ECO:0000313" key="2">
    <source>
        <dbReference type="EMBL" id="MCB5180871.1"/>
    </source>
</evidence>
<accession>A0ABS8B8H7</accession>
<proteinExistence type="predicted"/>
<dbReference type="RefSeq" id="WP_226727902.1">
    <property type="nucleotide sequence ID" value="NZ_JAJAUY010000055.1"/>
</dbReference>
<reference evidence="2 3" key="1">
    <citation type="submission" date="2021-10" db="EMBL/GenBank/DDBJ databases">
        <title>Streptomyces sp. strain SMC 277, a novel streptomycete isolated from soil.</title>
        <authorList>
            <person name="Chanama M."/>
        </authorList>
    </citation>
    <scope>NUCLEOTIDE SEQUENCE [LARGE SCALE GENOMIC DNA]</scope>
    <source>
        <strain evidence="2 3">SMC 277</strain>
    </source>
</reference>
<keyword evidence="3" id="KW-1185">Reference proteome</keyword>
<feature type="domain" description="SHOCT" evidence="1">
    <location>
        <begin position="48"/>
        <end position="69"/>
    </location>
</feature>
<evidence type="ECO:0000313" key="3">
    <source>
        <dbReference type="Proteomes" id="UP001199054"/>
    </source>
</evidence>